<feature type="domain" description="Glycosyl hydrolase family 13 catalytic" evidence="5">
    <location>
        <begin position="161"/>
        <end position="565"/>
    </location>
</feature>
<dbReference type="AlphaFoldDB" id="V9HM33"/>
<dbReference type="InterPro" id="IPR013783">
    <property type="entry name" value="Ig-like_fold"/>
</dbReference>
<evidence type="ECO:0000256" key="1">
    <source>
        <dbReference type="ARBA" id="ARBA00008061"/>
    </source>
</evidence>
<dbReference type="NCBIfam" id="TIGR02100">
    <property type="entry name" value="glgX_debranch"/>
    <property type="match status" value="1"/>
</dbReference>
<keyword evidence="2" id="KW-0378">Hydrolase</keyword>
<comment type="similarity">
    <text evidence="1">Belongs to the glycosyl hydrolase 13 family.</text>
</comment>
<dbReference type="STRING" id="641147.HMPREF9021_01107"/>
<dbReference type="Pfam" id="PF18390">
    <property type="entry name" value="GlgX_C"/>
    <property type="match status" value="1"/>
</dbReference>
<dbReference type="Gene3D" id="3.20.20.80">
    <property type="entry name" value="Glycosidases"/>
    <property type="match status" value="1"/>
</dbReference>
<gene>
    <name evidence="6" type="ORF">HMPREF9021_01107</name>
</gene>
<dbReference type="Pfam" id="PF00128">
    <property type="entry name" value="Alpha-amylase"/>
    <property type="match status" value="1"/>
</dbReference>
<feature type="region of interest" description="Disordered" evidence="4">
    <location>
        <begin position="464"/>
        <end position="492"/>
    </location>
</feature>
<dbReference type="GO" id="GO:0004135">
    <property type="term" value="F:amylo-alpha-1,6-glucosidase activity"/>
    <property type="evidence" value="ECO:0007669"/>
    <property type="project" value="InterPro"/>
</dbReference>
<comment type="caution">
    <text evidence="6">The sequence shown here is derived from an EMBL/GenBank/DDBJ whole genome shotgun (WGS) entry which is preliminary data.</text>
</comment>
<evidence type="ECO:0000256" key="3">
    <source>
        <dbReference type="ARBA" id="ARBA00023295"/>
    </source>
</evidence>
<dbReference type="InterPro" id="IPR044505">
    <property type="entry name" value="GlgX_Isoamylase_N_E_set"/>
</dbReference>
<evidence type="ECO:0000256" key="4">
    <source>
        <dbReference type="SAM" id="MobiDB-lite"/>
    </source>
</evidence>
<feature type="compositionally biased region" description="Basic and acidic residues" evidence="4">
    <location>
        <begin position="469"/>
        <end position="483"/>
    </location>
</feature>
<dbReference type="SUPFAM" id="SSF51011">
    <property type="entry name" value="Glycosyl hydrolase domain"/>
    <property type="match status" value="1"/>
</dbReference>
<name>V9HM33_9NEIS</name>
<protein>
    <submittedName>
        <fullName evidence="6">Glycogen debranching enzyme GlgX</fullName>
    </submittedName>
</protein>
<dbReference type="InterPro" id="IPR017853">
    <property type="entry name" value="GH"/>
</dbReference>
<evidence type="ECO:0000259" key="5">
    <source>
        <dbReference type="SMART" id="SM00642"/>
    </source>
</evidence>
<dbReference type="InterPro" id="IPR013780">
    <property type="entry name" value="Glyco_hydro_b"/>
</dbReference>
<dbReference type="InterPro" id="IPR011837">
    <property type="entry name" value="Glycogen_debranch_GlgX"/>
</dbReference>
<evidence type="ECO:0000313" key="6">
    <source>
        <dbReference type="EMBL" id="EFG30879.1"/>
    </source>
</evidence>
<dbReference type="InterPro" id="IPR004193">
    <property type="entry name" value="Glyco_hydro_13_N"/>
</dbReference>
<dbReference type="KEGG" id="smur:BWP33_04160"/>
<organism evidence="6 7">
    <name type="scientific">Simonsiella muelleri ATCC 29453</name>
    <dbReference type="NCBI Taxonomy" id="641147"/>
    <lineage>
        <taxon>Bacteria</taxon>
        <taxon>Pseudomonadati</taxon>
        <taxon>Pseudomonadota</taxon>
        <taxon>Betaproteobacteria</taxon>
        <taxon>Neisseriales</taxon>
        <taxon>Neisseriaceae</taxon>
        <taxon>Simonsiella</taxon>
    </lineage>
</organism>
<keyword evidence="7" id="KW-1185">Reference proteome</keyword>
<dbReference type="Gene3D" id="2.60.40.10">
    <property type="entry name" value="Immunoglobulins"/>
    <property type="match status" value="1"/>
</dbReference>
<evidence type="ECO:0000256" key="2">
    <source>
        <dbReference type="ARBA" id="ARBA00022801"/>
    </source>
</evidence>
<dbReference type="SUPFAM" id="SSF81296">
    <property type="entry name" value="E set domains"/>
    <property type="match status" value="1"/>
</dbReference>
<proteinExistence type="inferred from homology"/>
<evidence type="ECO:0000313" key="7">
    <source>
        <dbReference type="Proteomes" id="UP000017813"/>
    </source>
</evidence>
<reference evidence="6 7" key="1">
    <citation type="submission" date="2010-03" db="EMBL/GenBank/DDBJ databases">
        <authorList>
            <consortium name="The Broad Institute Genome Sequencing Platform"/>
            <person name="Ward D."/>
            <person name="Earl A."/>
            <person name="Feldgarden M."/>
            <person name="Gevers D."/>
            <person name="Young S."/>
            <person name="Zeng Q."/>
            <person name="Koehrsen M."/>
            <person name="Alvarado L."/>
            <person name="Berlin A.M."/>
            <person name="Borenstein D."/>
            <person name="Chapman S.B."/>
            <person name="Chen Z."/>
            <person name="Engels R."/>
            <person name="Freedman E."/>
            <person name="Gellesch M."/>
            <person name="Goldberg J."/>
            <person name="Griggs A."/>
            <person name="Gujja S."/>
            <person name="Heilman E.R."/>
            <person name="Heiman D.I."/>
            <person name="Hepburn T.A."/>
            <person name="Howarth C."/>
            <person name="Jen D."/>
            <person name="Larson L."/>
            <person name="Mehta T."/>
            <person name="Park D."/>
            <person name="Pearson M."/>
            <person name="Richards J."/>
            <person name="Roberts A."/>
            <person name="Saif S."/>
            <person name="Shea T.D."/>
            <person name="Shenoy N."/>
            <person name="Sisk P."/>
            <person name="Stolte C."/>
            <person name="Sykes S.N."/>
            <person name="Walk T."/>
            <person name="White J."/>
            <person name="Yandava C."/>
            <person name="Izard J."/>
            <person name="Baranova O.V."/>
            <person name="Blanton J.M."/>
            <person name="Tanner A.C."/>
            <person name="Dewhirst F."/>
            <person name="Haas B."/>
            <person name="Nusbaum C."/>
            <person name="Birren B."/>
        </authorList>
    </citation>
    <scope>NUCLEOTIDE SEQUENCE [LARGE SCALE GENOMIC DNA]</scope>
    <source>
        <strain evidence="6 7">ATCC 29453</strain>
    </source>
</reference>
<keyword evidence="3" id="KW-0326">Glycosidase</keyword>
<dbReference type="Pfam" id="PF02922">
    <property type="entry name" value="CBM_48"/>
    <property type="match status" value="1"/>
</dbReference>
<dbReference type="PANTHER" id="PTHR43002">
    <property type="entry name" value="GLYCOGEN DEBRANCHING ENZYME"/>
    <property type="match status" value="1"/>
</dbReference>
<dbReference type="InterPro" id="IPR006047">
    <property type="entry name" value="GH13_cat_dom"/>
</dbReference>
<accession>V9HM33</accession>
<dbReference type="CDD" id="cd02856">
    <property type="entry name" value="E_set_GDE_Isoamylase_N"/>
    <property type="match status" value="1"/>
</dbReference>
<sequence>MKHPELTMQSGKPYPMGATVCDNGVNFAVYSANANAIELCLFDEQHHETRFRLPEKDGFIWYGFVANIGAGQRYSYRVYGEYAPEKGYFFNPNKLLIDPYSKQLDGKPMLRNADELAWYRPEDARDNAHIAPKSVVVGASQFDWQNDKHPNTPIGQTIIYEAHVKGFTQQFPDLAHAGTYLALADKRVIQYLHTLGVTAVELLPIHEHLDEYHLQTLGLHNYWGYNTYSHFSVERDYAANPLQAADEFRQAVKALHAAGIEVILDVVYNHTAEQDLKGAMLCQRGMDNVNWYWVNEETGNYFNWAGTGNALKMVNRDVLRWAADSLRYWVQEFHVDGFRFDLGTVMAREPEFNVYRGFFSLLYQDPILAQRKLIVEAWDIGDNGYHLGNFAYPYLEWNGAFRDDVRQFWCEQNGDLGALATRWAGSSDLFHKCGRKPSASLNFITAHDGFTLRDLVSYNKKHNQMNQEHNQDGHNENHSHNHGTEGNTHNPQINTLRQHTSQALLATLLLANGTPMLLAGDEFGNSQRGNNNAYCQDNSISWLDWHNSEHDSCLQNDVRQLIGLRRKIELLNQNIWFNDESVSWRNTDGKIMQLIDWQDKNKKAMQIQLAQNWLICINGKHAAEVFRLPENKNWQCHYAPSQEFTLQNNMLNVAHLGVWVFGTEKPAN</sequence>
<dbReference type="HOGENOM" id="CLU_011725_1_1_4"/>
<dbReference type="EMBL" id="ADCY02000025">
    <property type="protein sequence ID" value="EFG30879.1"/>
    <property type="molecule type" value="Genomic_DNA"/>
</dbReference>
<dbReference type="InterPro" id="IPR014756">
    <property type="entry name" value="Ig_E-set"/>
</dbReference>
<reference evidence="6 7" key="2">
    <citation type="submission" date="2011-10" db="EMBL/GenBank/DDBJ databases">
        <title>The Genome Sequence of Simonsiella muelleri ATCC 29453.</title>
        <authorList>
            <consortium name="The Broad Institute Genome Sequencing Platform"/>
            <consortium name="The Broad Institute Genome Sequencing Center for Infectious Disease"/>
            <person name="Earl A."/>
            <person name="Ward D."/>
            <person name="Feldgarden M."/>
            <person name="Gevers D."/>
            <person name="Izard J."/>
            <person name="Baranova O.V."/>
            <person name="Blanton J.M."/>
            <person name="Tanner A.C."/>
            <person name="Dewhirst F."/>
            <person name="Young S.K."/>
            <person name="Zeng Q."/>
            <person name="Gargeya S."/>
            <person name="Fitzgerald M."/>
            <person name="Haas B."/>
            <person name="Abouelleil A."/>
            <person name="Alvarado L."/>
            <person name="Arachchi H.M."/>
            <person name="Berlin A."/>
            <person name="Brown A."/>
            <person name="Chapman S.B."/>
            <person name="Chen Z."/>
            <person name="Dunbar C."/>
            <person name="Freedman E."/>
            <person name="Gearin G."/>
            <person name="Goldberg J."/>
            <person name="Griggs A."/>
            <person name="Gujja S."/>
            <person name="Heiman D."/>
            <person name="Howarth C."/>
            <person name="Larson L."/>
            <person name="Lui A."/>
            <person name="MacDonald P.J.P."/>
            <person name="Montmayeur A."/>
            <person name="Murphy C."/>
            <person name="Neiman D."/>
            <person name="Pearson M."/>
            <person name="Priest M."/>
            <person name="Roberts A."/>
            <person name="Saif S."/>
            <person name="Shea T."/>
            <person name="Shenoy N."/>
            <person name="Sisk P."/>
            <person name="Stolte C."/>
            <person name="Sykes S."/>
            <person name="Wortman J."/>
            <person name="Nusbaum C."/>
            <person name="Birren B."/>
        </authorList>
    </citation>
    <scope>NUCLEOTIDE SEQUENCE [LARGE SCALE GENOMIC DNA]</scope>
    <source>
        <strain evidence="6 7">ATCC 29453</strain>
    </source>
</reference>
<dbReference type="RefSeq" id="WP_002641818.1">
    <property type="nucleotide sequence ID" value="NZ_CP019448.1"/>
</dbReference>
<dbReference type="CDD" id="cd11326">
    <property type="entry name" value="AmyAc_Glg_debranch"/>
    <property type="match status" value="1"/>
</dbReference>
<dbReference type="eggNOG" id="COG1523">
    <property type="taxonomic scope" value="Bacteria"/>
</dbReference>
<dbReference type="Gene3D" id="2.60.40.1180">
    <property type="entry name" value="Golgi alpha-mannosidase II"/>
    <property type="match status" value="1"/>
</dbReference>
<dbReference type="InterPro" id="IPR040784">
    <property type="entry name" value="GlgX_C"/>
</dbReference>
<dbReference type="Proteomes" id="UP000017813">
    <property type="component" value="Unassembled WGS sequence"/>
</dbReference>
<dbReference type="SUPFAM" id="SSF51445">
    <property type="entry name" value="(Trans)glycosidases"/>
    <property type="match status" value="1"/>
</dbReference>
<dbReference type="GO" id="GO:0005980">
    <property type="term" value="P:glycogen catabolic process"/>
    <property type="evidence" value="ECO:0007669"/>
    <property type="project" value="InterPro"/>
</dbReference>
<dbReference type="SMART" id="SM00642">
    <property type="entry name" value="Aamy"/>
    <property type="match status" value="1"/>
</dbReference>